<sequence length="168" mass="18640">MLFLLQKVFIKSKKGLTGETEAMAILSLDYGNKHIGLAVNDESFSIAIPLDPLPAEPYVKFIGKLKEIIVHYEVSLIIVGLPRNMDGSYGPAAEKVRQFVSKLKQWIPIPVEFHDERLTTKLADRLLTQCGCNGREKKKKIDSYAAAVILQSYLDVLPLKGKRAGSAV</sequence>
<comment type="subcellular location">
    <subcellularLocation>
        <location evidence="5">Cytoplasm</location>
    </subcellularLocation>
</comment>
<organism evidence="7 8">
    <name type="scientific">Candidatus Methylacidiphilum infernorum</name>
    <dbReference type="NCBI Taxonomy" id="511746"/>
    <lineage>
        <taxon>Bacteria</taxon>
        <taxon>Pseudomonadati</taxon>
        <taxon>Verrucomicrobiota</taxon>
        <taxon>Methylacidiphilae</taxon>
        <taxon>Methylacidiphilales</taxon>
        <taxon>Methylacidiphilaceae</taxon>
        <taxon>Methylacidiphilum (ex Ratnadevi et al. 2023)</taxon>
    </lineage>
</organism>
<proteinExistence type="inferred from homology"/>
<evidence type="ECO:0000256" key="2">
    <source>
        <dbReference type="ARBA" id="ARBA00022517"/>
    </source>
</evidence>
<dbReference type="CDD" id="cd16964">
    <property type="entry name" value="YqgF"/>
    <property type="match status" value="1"/>
</dbReference>
<dbReference type="SMART" id="SM00732">
    <property type="entry name" value="YqgFc"/>
    <property type="match status" value="1"/>
</dbReference>
<keyword evidence="3 5" id="KW-0540">Nuclease</keyword>
<dbReference type="Pfam" id="PF03652">
    <property type="entry name" value="RuvX"/>
    <property type="match status" value="1"/>
</dbReference>
<dbReference type="EC" id="3.1.-.-" evidence="5"/>
<dbReference type="Gene3D" id="3.30.420.140">
    <property type="entry name" value="YqgF/RNase H-like domain"/>
    <property type="match status" value="1"/>
</dbReference>
<evidence type="ECO:0000256" key="4">
    <source>
        <dbReference type="ARBA" id="ARBA00022801"/>
    </source>
</evidence>
<keyword evidence="8" id="KW-1185">Reference proteome</keyword>
<dbReference type="Proteomes" id="UP000663088">
    <property type="component" value="Chromosome"/>
</dbReference>
<feature type="domain" description="YqgF/RNase H-like" evidence="6">
    <location>
        <begin position="23"/>
        <end position="123"/>
    </location>
</feature>
<comment type="similarity">
    <text evidence="5">Belongs to the YqgF HJR family.</text>
</comment>
<evidence type="ECO:0000256" key="3">
    <source>
        <dbReference type="ARBA" id="ARBA00022722"/>
    </source>
</evidence>
<name>A0ABX7PYL3_9BACT</name>
<dbReference type="NCBIfam" id="TIGR00250">
    <property type="entry name" value="RNAse_H_YqgF"/>
    <property type="match status" value="1"/>
</dbReference>
<evidence type="ECO:0000313" key="7">
    <source>
        <dbReference type="EMBL" id="QSR87641.1"/>
    </source>
</evidence>
<accession>A0ABX7PYL3</accession>
<dbReference type="InterPro" id="IPR012337">
    <property type="entry name" value="RNaseH-like_sf"/>
</dbReference>
<dbReference type="InterPro" id="IPR037027">
    <property type="entry name" value="YqgF/RNaseH-like_dom_sf"/>
</dbReference>
<gene>
    <name evidence="7" type="primary">ruvX</name>
    <name evidence="7" type="ORF">EM20IM_04805</name>
</gene>
<keyword evidence="4 5" id="KW-0378">Hydrolase</keyword>
<dbReference type="InterPro" id="IPR006641">
    <property type="entry name" value="YqgF/RNaseH-like_dom"/>
</dbReference>
<reference evidence="7 8" key="1">
    <citation type="submission" date="2020-12" db="EMBL/GenBank/DDBJ databases">
        <authorList>
            <person name="Awala S.I."/>
            <person name="Gwak J.-H."/>
            <person name="Kim S.-J."/>
            <person name="Rhee S.-K."/>
        </authorList>
    </citation>
    <scope>NUCLEOTIDE SEQUENCE [LARGE SCALE GENOMIC DNA]</scope>
    <source>
        <strain evidence="7 8">IT5</strain>
    </source>
</reference>
<evidence type="ECO:0000259" key="6">
    <source>
        <dbReference type="SMART" id="SM00732"/>
    </source>
</evidence>
<evidence type="ECO:0000313" key="8">
    <source>
        <dbReference type="Proteomes" id="UP000663088"/>
    </source>
</evidence>
<evidence type="ECO:0000256" key="5">
    <source>
        <dbReference type="HAMAP-Rule" id="MF_00651"/>
    </source>
</evidence>
<comment type="function">
    <text evidence="5">Could be a nuclease involved in processing of the 5'-end of pre-16S rRNA.</text>
</comment>
<dbReference type="SUPFAM" id="SSF53098">
    <property type="entry name" value="Ribonuclease H-like"/>
    <property type="match status" value="1"/>
</dbReference>
<keyword evidence="1 5" id="KW-0963">Cytoplasm</keyword>
<dbReference type="PANTHER" id="PTHR33317:SF4">
    <property type="entry name" value="POLYNUCLEOTIDYL TRANSFERASE, RIBONUCLEASE H-LIKE SUPERFAMILY PROTEIN"/>
    <property type="match status" value="1"/>
</dbReference>
<dbReference type="InterPro" id="IPR005227">
    <property type="entry name" value="YqgF"/>
</dbReference>
<dbReference type="EMBL" id="CP065956">
    <property type="protein sequence ID" value="QSR87641.1"/>
    <property type="molecule type" value="Genomic_DNA"/>
</dbReference>
<dbReference type="HAMAP" id="MF_00651">
    <property type="entry name" value="Nuclease_YqgF"/>
    <property type="match status" value="1"/>
</dbReference>
<protein>
    <recommendedName>
        <fullName evidence="5">Putative pre-16S rRNA nuclease</fullName>
        <ecNumber evidence="5">3.1.-.-</ecNumber>
    </recommendedName>
</protein>
<dbReference type="PANTHER" id="PTHR33317">
    <property type="entry name" value="POLYNUCLEOTIDYL TRANSFERASE, RIBONUCLEASE H-LIKE SUPERFAMILY PROTEIN"/>
    <property type="match status" value="1"/>
</dbReference>
<evidence type="ECO:0000256" key="1">
    <source>
        <dbReference type="ARBA" id="ARBA00022490"/>
    </source>
</evidence>
<keyword evidence="2 5" id="KW-0690">Ribosome biogenesis</keyword>